<dbReference type="RefSeq" id="WP_176942422.1">
    <property type="nucleotide sequence ID" value="NZ_JABZEC010000003.1"/>
</dbReference>
<evidence type="ECO:0000256" key="7">
    <source>
        <dbReference type="SAM" id="Phobius"/>
    </source>
</evidence>
<keyword evidence="3" id="KW-1003">Cell membrane</keyword>
<dbReference type="InterPro" id="IPR050171">
    <property type="entry name" value="MFS_Transporters"/>
</dbReference>
<dbReference type="Proteomes" id="UP000563523">
    <property type="component" value="Unassembled WGS sequence"/>
</dbReference>
<dbReference type="Pfam" id="PF07690">
    <property type="entry name" value="MFS_1"/>
    <property type="match status" value="1"/>
</dbReference>
<protein>
    <submittedName>
        <fullName evidence="8">MFS transporter</fullName>
    </submittedName>
</protein>
<feature type="transmembrane region" description="Helical" evidence="7">
    <location>
        <begin position="96"/>
        <end position="121"/>
    </location>
</feature>
<keyword evidence="4 7" id="KW-0812">Transmembrane</keyword>
<feature type="transmembrane region" description="Helical" evidence="7">
    <location>
        <begin position="133"/>
        <end position="152"/>
    </location>
</feature>
<dbReference type="GO" id="GO:0005886">
    <property type="term" value="C:plasma membrane"/>
    <property type="evidence" value="ECO:0007669"/>
    <property type="project" value="UniProtKB-SubCell"/>
</dbReference>
<name>A0A850R6I7_9LACO</name>
<feature type="transmembrane region" description="Helical" evidence="7">
    <location>
        <begin position="296"/>
        <end position="313"/>
    </location>
</feature>
<evidence type="ECO:0000313" key="8">
    <source>
        <dbReference type="EMBL" id="NVY96252.1"/>
    </source>
</evidence>
<keyword evidence="6 7" id="KW-0472">Membrane</keyword>
<evidence type="ECO:0000256" key="5">
    <source>
        <dbReference type="ARBA" id="ARBA00022989"/>
    </source>
</evidence>
<dbReference type="InterPro" id="IPR036259">
    <property type="entry name" value="MFS_trans_sf"/>
</dbReference>
<dbReference type="AlphaFoldDB" id="A0A850R6I7"/>
<proteinExistence type="predicted"/>
<keyword evidence="9" id="KW-1185">Reference proteome</keyword>
<evidence type="ECO:0000256" key="3">
    <source>
        <dbReference type="ARBA" id="ARBA00022475"/>
    </source>
</evidence>
<keyword evidence="2" id="KW-0813">Transport</keyword>
<feature type="transmembrane region" description="Helical" evidence="7">
    <location>
        <begin position="273"/>
        <end position="290"/>
    </location>
</feature>
<evidence type="ECO:0000256" key="4">
    <source>
        <dbReference type="ARBA" id="ARBA00022692"/>
    </source>
</evidence>
<comment type="caution">
    <text evidence="8">The sequence shown here is derived from an EMBL/GenBank/DDBJ whole genome shotgun (WGS) entry which is preliminary data.</text>
</comment>
<sequence length="388" mass="42888">MKTIRLKPLLLVAFLNETGYSMMWPLATIYINRILHQSLTTAGLALFIFSVANVCGSVIAGKLYDRFNQFYLTLAGFCGALASCGAGLIYSGWPDYVLVLSGLGLATGWLTTAVNVYGTLITGMSTSKVFNELYLVINVGLVLGTILISELFRKSLVPIFALMIGFYLISLVLGWLYFPRQKLTYASGLATSASPKKPASLKISWTFGLCLVTLVIMWTMYTQWESNFSVYLLDRGFPLQVYSLLWTLNGIIIIIVQGVFAKWPRLMANLHQRIWWGLVLLTLSYFITVWRPQLFFIYGGMVLLTVGEALYIPSVPVVIDQESAPAVKGRNQGLINGFSSLGRALGPLFGGLVIDHASFQILFWLAGGLMLAVTIINGWSGQIQRKVN</sequence>
<dbReference type="Gene3D" id="1.20.1250.20">
    <property type="entry name" value="MFS general substrate transporter like domains"/>
    <property type="match status" value="2"/>
</dbReference>
<evidence type="ECO:0000313" key="9">
    <source>
        <dbReference type="Proteomes" id="UP000563523"/>
    </source>
</evidence>
<dbReference type="EMBL" id="JABZEC010000003">
    <property type="protein sequence ID" value="NVY96252.1"/>
    <property type="molecule type" value="Genomic_DNA"/>
</dbReference>
<feature type="transmembrane region" description="Helical" evidence="7">
    <location>
        <begin position="71"/>
        <end position="90"/>
    </location>
</feature>
<dbReference type="GO" id="GO:0022857">
    <property type="term" value="F:transmembrane transporter activity"/>
    <property type="evidence" value="ECO:0007669"/>
    <property type="project" value="InterPro"/>
</dbReference>
<feature type="transmembrane region" description="Helical" evidence="7">
    <location>
        <begin position="39"/>
        <end position="59"/>
    </location>
</feature>
<feature type="transmembrane region" description="Helical" evidence="7">
    <location>
        <begin position="360"/>
        <end position="379"/>
    </location>
</feature>
<feature type="transmembrane region" description="Helical" evidence="7">
    <location>
        <begin position="199"/>
        <end position="221"/>
    </location>
</feature>
<evidence type="ECO:0000256" key="1">
    <source>
        <dbReference type="ARBA" id="ARBA00004651"/>
    </source>
</evidence>
<comment type="subcellular location">
    <subcellularLocation>
        <location evidence="1">Cell membrane</location>
        <topology evidence="1">Multi-pass membrane protein</topology>
    </subcellularLocation>
</comment>
<accession>A0A850R6I7</accession>
<dbReference type="SUPFAM" id="SSF103473">
    <property type="entry name" value="MFS general substrate transporter"/>
    <property type="match status" value="1"/>
</dbReference>
<dbReference type="InterPro" id="IPR011701">
    <property type="entry name" value="MFS"/>
</dbReference>
<feature type="transmembrane region" description="Helical" evidence="7">
    <location>
        <begin position="241"/>
        <end position="261"/>
    </location>
</feature>
<dbReference type="PANTHER" id="PTHR23517">
    <property type="entry name" value="RESISTANCE PROTEIN MDTM, PUTATIVE-RELATED-RELATED"/>
    <property type="match status" value="1"/>
</dbReference>
<dbReference type="PANTHER" id="PTHR23517:SF10">
    <property type="entry name" value="MAJOR FACILITATOR SUPERFAMILY (MFS) PROFILE DOMAIN-CONTAINING PROTEIN"/>
    <property type="match status" value="1"/>
</dbReference>
<evidence type="ECO:0000256" key="2">
    <source>
        <dbReference type="ARBA" id="ARBA00022448"/>
    </source>
</evidence>
<feature type="transmembrane region" description="Helical" evidence="7">
    <location>
        <begin position="334"/>
        <end position="354"/>
    </location>
</feature>
<organism evidence="8 9">
    <name type="scientific">Bombilactobacillus apium</name>
    <dbReference type="NCBI Taxonomy" id="2675299"/>
    <lineage>
        <taxon>Bacteria</taxon>
        <taxon>Bacillati</taxon>
        <taxon>Bacillota</taxon>
        <taxon>Bacilli</taxon>
        <taxon>Lactobacillales</taxon>
        <taxon>Lactobacillaceae</taxon>
        <taxon>Bombilactobacillus</taxon>
    </lineage>
</organism>
<evidence type="ECO:0000256" key="6">
    <source>
        <dbReference type="ARBA" id="ARBA00023136"/>
    </source>
</evidence>
<gene>
    <name evidence="8" type="ORF">HU830_03545</name>
</gene>
<feature type="transmembrane region" description="Helical" evidence="7">
    <location>
        <begin position="158"/>
        <end position="178"/>
    </location>
</feature>
<reference evidence="8 9" key="1">
    <citation type="submission" date="2020-06" db="EMBL/GenBank/DDBJ databases">
        <authorList>
            <person name="Kang J."/>
        </authorList>
    </citation>
    <scope>NUCLEOTIDE SEQUENCE [LARGE SCALE GENOMIC DNA]</scope>
    <source>
        <strain evidence="8 9">DCY120</strain>
    </source>
</reference>
<keyword evidence="5 7" id="KW-1133">Transmembrane helix</keyword>